<evidence type="ECO:0000256" key="1">
    <source>
        <dbReference type="ARBA" id="ARBA00004651"/>
    </source>
</evidence>
<feature type="transmembrane region" description="Helical" evidence="8">
    <location>
        <begin position="192"/>
        <end position="211"/>
    </location>
</feature>
<dbReference type="Pfam" id="PF01925">
    <property type="entry name" value="TauE"/>
    <property type="match status" value="1"/>
</dbReference>
<keyword evidence="10" id="KW-1185">Reference proteome</keyword>
<dbReference type="PANTHER" id="PTHR30269:SF0">
    <property type="entry name" value="MEMBRANE TRANSPORTER PROTEIN YFCA-RELATED"/>
    <property type="match status" value="1"/>
</dbReference>
<dbReference type="Proteomes" id="UP000282084">
    <property type="component" value="Unassembled WGS sequence"/>
</dbReference>
<accession>A0A495VWM8</accession>
<evidence type="ECO:0000256" key="8">
    <source>
        <dbReference type="RuleBase" id="RU363041"/>
    </source>
</evidence>
<organism evidence="9 10">
    <name type="scientific">Saccharothrix australiensis</name>
    <dbReference type="NCBI Taxonomy" id="2072"/>
    <lineage>
        <taxon>Bacteria</taxon>
        <taxon>Bacillati</taxon>
        <taxon>Actinomycetota</taxon>
        <taxon>Actinomycetes</taxon>
        <taxon>Pseudonocardiales</taxon>
        <taxon>Pseudonocardiaceae</taxon>
        <taxon>Saccharothrix</taxon>
    </lineage>
</organism>
<sequence length="291" mass="29162">MAGGMARRGGAAQKAVRLSGYADRVTSALDWPGFGQVSLAGLLFLCLAAAFAGAVDAVVGGGGLIQVPALLLIGPGGQPLYALATNKVASVVGTGSAVVTYARQTTVDWGSALPMAFAAFGGAVGGAAFAGALQPSVLNAVVLVALVGVGLYTWRKPELGVAETPRFKRVAQIAMMVLGGGLIGFYDGLAGPGTGAFLVFLLVGLLGFAFLRASATAKVVNVATNLGALLYFIPAGKVLWGLGLVLAACNLAGAVFGARLAVRRGSAFVRRVFLTVVVALVVSLGWKAALG</sequence>
<keyword evidence="7 8" id="KW-0472">Membrane</keyword>
<feature type="transmembrane region" description="Helical" evidence="8">
    <location>
        <begin position="272"/>
        <end position="289"/>
    </location>
</feature>
<dbReference type="EMBL" id="RBXO01000001">
    <property type="protein sequence ID" value="RKT53127.1"/>
    <property type="molecule type" value="Genomic_DNA"/>
</dbReference>
<dbReference type="GO" id="GO:0005886">
    <property type="term" value="C:plasma membrane"/>
    <property type="evidence" value="ECO:0007669"/>
    <property type="project" value="UniProtKB-SubCell"/>
</dbReference>
<evidence type="ECO:0000313" key="10">
    <source>
        <dbReference type="Proteomes" id="UP000282084"/>
    </source>
</evidence>
<evidence type="ECO:0000313" key="9">
    <source>
        <dbReference type="EMBL" id="RKT53127.1"/>
    </source>
</evidence>
<evidence type="ECO:0000256" key="6">
    <source>
        <dbReference type="ARBA" id="ARBA00022989"/>
    </source>
</evidence>
<evidence type="ECO:0000256" key="7">
    <source>
        <dbReference type="ARBA" id="ARBA00023136"/>
    </source>
</evidence>
<evidence type="ECO:0000256" key="4">
    <source>
        <dbReference type="ARBA" id="ARBA00022475"/>
    </source>
</evidence>
<feature type="transmembrane region" description="Helical" evidence="8">
    <location>
        <begin position="239"/>
        <end position="260"/>
    </location>
</feature>
<comment type="similarity">
    <text evidence="2 8">Belongs to the 4-toluene sulfonate uptake permease (TSUP) (TC 2.A.102) family.</text>
</comment>
<feature type="transmembrane region" description="Helical" evidence="8">
    <location>
        <begin position="109"/>
        <end position="130"/>
    </location>
</feature>
<evidence type="ECO:0000256" key="3">
    <source>
        <dbReference type="ARBA" id="ARBA00022448"/>
    </source>
</evidence>
<reference evidence="9 10" key="1">
    <citation type="submission" date="2018-10" db="EMBL/GenBank/DDBJ databases">
        <title>Sequencing the genomes of 1000 actinobacteria strains.</title>
        <authorList>
            <person name="Klenk H.-P."/>
        </authorList>
    </citation>
    <scope>NUCLEOTIDE SEQUENCE [LARGE SCALE GENOMIC DNA]</scope>
    <source>
        <strain evidence="9 10">DSM 43800</strain>
    </source>
</reference>
<proteinExistence type="inferred from homology"/>
<feature type="transmembrane region" description="Helical" evidence="8">
    <location>
        <begin position="39"/>
        <end position="60"/>
    </location>
</feature>
<evidence type="ECO:0000256" key="2">
    <source>
        <dbReference type="ARBA" id="ARBA00009142"/>
    </source>
</evidence>
<protein>
    <recommendedName>
        <fullName evidence="8">Probable membrane transporter protein</fullName>
    </recommendedName>
</protein>
<keyword evidence="4 8" id="KW-1003">Cell membrane</keyword>
<keyword evidence="5 8" id="KW-0812">Transmembrane</keyword>
<dbReference type="AlphaFoldDB" id="A0A495VWM8"/>
<comment type="subcellular location">
    <subcellularLocation>
        <location evidence="1 8">Cell membrane</location>
        <topology evidence="1 8">Multi-pass membrane protein</topology>
    </subcellularLocation>
</comment>
<name>A0A495VWM8_9PSEU</name>
<feature type="transmembrane region" description="Helical" evidence="8">
    <location>
        <begin position="216"/>
        <end position="233"/>
    </location>
</feature>
<feature type="transmembrane region" description="Helical" evidence="8">
    <location>
        <begin position="136"/>
        <end position="154"/>
    </location>
</feature>
<evidence type="ECO:0000256" key="5">
    <source>
        <dbReference type="ARBA" id="ARBA00022692"/>
    </source>
</evidence>
<comment type="caution">
    <text evidence="9">The sequence shown here is derived from an EMBL/GenBank/DDBJ whole genome shotgun (WGS) entry which is preliminary data.</text>
</comment>
<dbReference type="PANTHER" id="PTHR30269">
    <property type="entry name" value="TRANSMEMBRANE PROTEIN YFCA"/>
    <property type="match status" value="1"/>
</dbReference>
<keyword evidence="6 8" id="KW-1133">Transmembrane helix</keyword>
<feature type="transmembrane region" description="Helical" evidence="8">
    <location>
        <begin position="80"/>
        <end position="102"/>
    </location>
</feature>
<dbReference type="InterPro" id="IPR052017">
    <property type="entry name" value="TSUP"/>
</dbReference>
<feature type="transmembrane region" description="Helical" evidence="8">
    <location>
        <begin position="166"/>
        <end position="186"/>
    </location>
</feature>
<gene>
    <name evidence="9" type="ORF">C8E97_1678</name>
</gene>
<keyword evidence="3" id="KW-0813">Transport</keyword>
<dbReference type="InterPro" id="IPR002781">
    <property type="entry name" value="TM_pro_TauE-like"/>
</dbReference>